<name>A0A3Q8X4S1_9BACL</name>
<keyword evidence="2" id="KW-0472">Membrane</keyword>
<accession>A0A3Q8X4S1</accession>
<dbReference type="Proteomes" id="UP000272528">
    <property type="component" value="Chromosome"/>
</dbReference>
<feature type="compositionally biased region" description="Low complexity" evidence="1">
    <location>
        <begin position="49"/>
        <end position="76"/>
    </location>
</feature>
<dbReference type="EMBL" id="CP034437">
    <property type="protein sequence ID" value="AZN40388.1"/>
    <property type="molecule type" value="Genomic_DNA"/>
</dbReference>
<evidence type="ECO:0008006" key="5">
    <source>
        <dbReference type="Google" id="ProtNLM"/>
    </source>
</evidence>
<dbReference type="InterPro" id="IPR012340">
    <property type="entry name" value="NA-bd_OB-fold"/>
</dbReference>
<evidence type="ECO:0000313" key="3">
    <source>
        <dbReference type="EMBL" id="AZN40388.1"/>
    </source>
</evidence>
<evidence type="ECO:0000256" key="1">
    <source>
        <dbReference type="SAM" id="MobiDB-lite"/>
    </source>
</evidence>
<feature type="transmembrane region" description="Helical" evidence="2">
    <location>
        <begin position="7"/>
        <end position="26"/>
    </location>
</feature>
<keyword evidence="2" id="KW-1133">Transmembrane helix</keyword>
<reference evidence="4" key="1">
    <citation type="submission" date="2018-12" db="EMBL/GenBank/DDBJ databases">
        <title>Genome sequence of Peanibacillus sp.</title>
        <authorList>
            <person name="Subramani G."/>
            <person name="Srinivasan S."/>
            <person name="Kim M.K."/>
        </authorList>
    </citation>
    <scope>NUCLEOTIDE SEQUENCE [LARGE SCALE GENOMIC DNA]</scope>
    <source>
        <strain evidence="4">18JY67-1</strain>
    </source>
</reference>
<dbReference type="KEGG" id="palb:EJC50_12565"/>
<keyword evidence="2" id="KW-0812">Transmembrane</keyword>
<dbReference type="OrthoDB" id="2969105at2"/>
<proteinExistence type="predicted"/>
<keyword evidence="4" id="KW-1185">Reference proteome</keyword>
<dbReference type="RefSeq" id="WP_126015619.1">
    <property type="nucleotide sequence ID" value="NZ_CP034437.1"/>
</dbReference>
<evidence type="ECO:0000313" key="4">
    <source>
        <dbReference type="Proteomes" id="UP000272528"/>
    </source>
</evidence>
<protein>
    <recommendedName>
        <fullName evidence="5">OB domain-containing protein</fullName>
    </recommendedName>
</protein>
<organism evidence="3 4">
    <name type="scientific">Paenibacillus albus</name>
    <dbReference type="NCBI Taxonomy" id="2495582"/>
    <lineage>
        <taxon>Bacteria</taxon>
        <taxon>Bacillati</taxon>
        <taxon>Bacillota</taxon>
        <taxon>Bacilli</taxon>
        <taxon>Bacillales</taxon>
        <taxon>Paenibacillaceae</taxon>
        <taxon>Paenibacillus</taxon>
    </lineage>
</organism>
<feature type="region of interest" description="Disordered" evidence="1">
    <location>
        <begin position="49"/>
        <end position="85"/>
    </location>
</feature>
<gene>
    <name evidence="3" type="ORF">EJC50_12565</name>
</gene>
<sequence length="375" mass="41434">MSDKKTVTIWLSGLAIAGVLYGVFHFKDQLFTSNENSASFDATNVVADTTTNTSTNTSNNEAAASNSSTETSNNVEETTKDSYSSVASITKENVGDTITIKGAIQSQSKSKDGKHTFLTVADEASNTITVPIFADKHISNEFKTNEEYLFTGLVDEYNNELEVIPQKPEDIAPVQKQVDVSEDTVGQTKTIKASVLTKYEHPDGHTFMNVLVQDSKQELEIPIFKNLNFDDSKITINALIEVSGVVTVYNDKLEIVPKNVTDIKVITPGDDSKVTLVPIGKLTEQDRGTMHQVQGYVTDATEHDGHLFFTFVDKEKKHSIKGVLFRADGNEISGRKTKILSVSKDKFPIRILAMVDVYKNELELIIDKVYNDYNG</sequence>
<dbReference type="Gene3D" id="2.40.50.140">
    <property type="entry name" value="Nucleic acid-binding proteins"/>
    <property type="match status" value="1"/>
</dbReference>
<evidence type="ECO:0000256" key="2">
    <source>
        <dbReference type="SAM" id="Phobius"/>
    </source>
</evidence>
<dbReference type="AlphaFoldDB" id="A0A3Q8X4S1"/>